<comment type="caution">
    <text evidence="2">The sequence shown here is derived from an EMBL/GenBank/DDBJ whole genome shotgun (WGS) entry which is preliminary data.</text>
</comment>
<name>A0ABQ6FHC0_9CHLR</name>
<keyword evidence="1" id="KW-1133">Transmembrane helix</keyword>
<keyword evidence="1" id="KW-0812">Transmembrane</keyword>
<reference evidence="2 3" key="1">
    <citation type="submission" date="2023-02" db="EMBL/GenBank/DDBJ databases">
        <title>Dictyobacter halimunensis sp. nov., a new member of the class Ktedonobacteria from forest soil in a geothermal area.</title>
        <authorList>
            <person name="Rachmania M.K."/>
            <person name="Ningsih F."/>
            <person name="Sakai Y."/>
            <person name="Yabe S."/>
            <person name="Yokota A."/>
            <person name="Sjamsuridzal W."/>
        </authorList>
    </citation>
    <scope>NUCLEOTIDE SEQUENCE [LARGE SCALE GENOMIC DNA]</scope>
    <source>
        <strain evidence="2 3">S3.2.2.5</strain>
    </source>
</reference>
<dbReference type="EMBL" id="BSRI01000001">
    <property type="protein sequence ID" value="GLV53436.1"/>
    <property type="molecule type" value="Genomic_DNA"/>
</dbReference>
<proteinExistence type="predicted"/>
<evidence type="ECO:0000313" key="2">
    <source>
        <dbReference type="EMBL" id="GLV53436.1"/>
    </source>
</evidence>
<dbReference type="RefSeq" id="WP_338247051.1">
    <property type="nucleotide sequence ID" value="NZ_BSRI01000001.1"/>
</dbReference>
<feature type="transmembrane region" description="Helical" evidence="1">
    <location>
        <begin position="104"/>
        <end position="123"/>
    </location>
</feature>
<accession>A0ABQ6FHC0</accession>
<evidence type="ECO:0008006" key="4">
    <source>
        <dbReference type="Google" id="ProtNLM"/>
    </source>
</evidence>
<sequence>MNNDQYQHETFTPDQIDEQIERSIHYPRAQQSDSADEQLINDLSLIYDEYNRQRDRLWQRISAGIEQQPSSEDKEPSMVPDQPGLPIVYPQHSARAPRGPRWQLIFAALAAGLIIASMLWLVGSRLAISTTIAPPPATSVPVDPTCNSRDTGWVVICQHHYEQSVRQNQTINTRTLGTLKFTVDSAYIDGNRAIIKYTYTPAVTGKLYQITDYPQLSTAHGLKFPGINGDQPIPTENETIMTFETANLTQRSGNLSLHFIDEISLWKNVTPTAQQTASMLLQEKHTVFFNFSIKIQPEYKVIDVGQTQTVQTGRIGQDGKLTWERIVVTPSATRLIMSGISIENDMAGYVNVDGLKGMDTFGVYFGKQHVTDQHYVEDHLLQKAPPIFELFYFQPLFDQPGQWALHWANYTLEYPNKHAVDKGYTYHIDIK</sequence>
<evidence type="ECO:0000313" key="3">
    <source>
        <dbReference type="Proteomes" id="UP001344906"/>
    </source>
</evidence>
<keyword evidence="3" id="KW-1185">Reference proteome</keyword>
<keyword evidence="1" id="KW-0472">Membrane</keyword>
<protein>
    <recommendedName>
        <fullName evidence="4">DUF4179 domain-containing protein</fullName>
    </recommendedName>
</protein>
<gene>
    <name evidence="2" type="ORF">KDH_02900</name>
</gene>
<dbReference type="Proteomes" id="UP001344906">
    <property type="component" value="Unassembled WGS sequence"/>
</dbReference>
<organism evidence="2 3">
    <name type="scientific">Dictyobacter halimunensis</name>
    <dbReference type="NCBI Taxonomy" id="3026934"/>
    <lineage>
        <taxon>Bacteria</taxon>
        <taxon>Bacillati</taxon>
        <taxon>Chloroflexota</taxon>
        <taxon>Ktedonobacteria</taxon>
        <taxon>Ktedonobacterales</taxon>
        <taxon>Dictyobacteraceae</taxon>
        <taxon>Dictyobacter</taxon>
    </lineage>
</organism>
<evidence type="ECO:0000256" key="1">
    <source>
        <dbReference type="SAM" id="Phobius"/>
    </source>
</evidence>